<dbReference type="InterPro" id="IPR002725">
    <property type="entry name" value="YgjP-like_metallopeptidase"/>
</dbReference>
<organism evidence="2 3">
    <name type="scientific">Desulfomonile tiedjei</name>
    <dbReference type="NCBI Taxonomy" id="2358"/>
    <lineage>
        <taxon>Bacteria</taxon>
        <taxon>Pseudomonadati</taxon>
        <taxon>Thermodesulfobacteriota</taxon>
        <taxon>Desulfomonilia</taxon>
        <taxon>Desulfomonilales</taxon>
        <taxon>Desulfomonilaceae</taxon>
        <taxon>Desulfomonile</taxon>
    </lineage>
</organism>
<comment type="caution">
    <text evidence="2">The sequence shown here is derived from an EMBL/GenBank/DDBJ whole genome shotgun (WGS) entry which is preliminary data.</text>
</comment>
<dbReference type="Proteomes" id="UP000807825">
    <property type="component" value="Unassembled WGS sequence"/>
</dbReference>
<dbReference type="PANTHER" id="PTHR30399:SF1">
    <property type="entry name" value="UTP PYROPHOSPHATASE"/>
    <property type="match status" value="1"/>
</dbReference>
<feature type="domain" description="YgjP-like metallopeptidase" evidence="1">
    <location>
        <begin position="28"/>
        <end position="232"/>
    </location>
</feature>
<name>A0A9D6V6V3_9BACT</name>
<gene>
    <name evidence="2" type="ORF">HY912_19980</name>
</gene>
<evidence type="ECO:0000259" key="1">
    <source>
        <dbReference type="Pfam" id="PF01863"/>
    </source>
</evidence>
<evidence type="ECO:0000313" key="2">
    <source>
        <dbReference type="EMBL" id="MBI5251778.1"/>
    </source>
</evidence>
<dbReference type="Pfam" id="PF01863">
    <property type="entry name" value="YgjP-like"/>
    <property type="match status" value="1"/>
</dbReference>
<dbReference type="AlphaFoldDB" id="A0A9D6V6V3"/>
<dbReference type="Gene3D" id="3.30.2010.10">
    <property type="entry name" value="Metalloproteases ('zincins'), catalytic domain"/>
    <property type="match status" value="1"/>
</dbReference>
<sequence length="242" mass="28749">MSTESHQIRVSGLVVEVVRKKIKNLHLGVYPPGGRVRVAVPLHLSDEAVRLAIITRLAWIKRQKAKFGGQERQSEREFVSGESHYFQGRRYRLNMVYQKGRARVVLRNKSAIDLYVREGSDTSQRERVFLKWCREQLKSMIPPLIEKWESIIDVKVADWGVKQMKTKWGTCTIKARRIWLNLELVKKPLQCLEYVIVHEMVHLLERHHNDRFAALMDNFMPQWRLHREELNRTALKHETWDY</sequence>
<dbReference type="CDD" id="cd07344">
    <property type="entry name" value="M48_yhfN_like"/>
    <property type="match status" value="1"/>
</dbReference>
<dbReference type="InterPro" id="IPR053136">
    <property type="entry name" value="UTP_pyrophosphatase-like"/>
</dbReference>
<reference evidence="2" key="1">
    <citation type="submission" date="2020-07" db="EMBL/GenBank/DDBJ databases">
        <title>Huge and variable diversity of episymbiotic CPR bacteria and DPANN archaea in groundwater ecosystems.</title>
        <authorList>
            <person name="He C.Y."/>
            <person name="Keren R."/>
            <person name="Whittaker M."/>
            <person name="Farag I.F."/>
            <person name="Doudna J."/>
            <person name="Cate J.H.D."/>
            <person name="Banfield J.F."/>
        </authorList>
    </citation>
    <scope>NUCLEOTIDE SEQUENCE</scope>
    <source>
        <strain evidence="2">NC_groundwater_1664_Pr3_B-0.1um_52_9</strain>
    </source>
</reference>
<dbReference type="EMBL" id="JACRDE010000524">
    <property type="protein sequence ID" value="MBI5251778.1"/>
    <property type="molecule type" value="Genomic_DNA"/>
</dbReference>
<protein>
    <submittedName>
        <fullName evidence="2">M48 family metallopeptidase</fullName>
    </submittedName>
</protein>
<proteinExistence type="predicted"/>
<evidence type="ECO:0000313" key="3">
    <source>
        <dbReference type="Proteomes" id="UP000807825"/>
    </source>
</evidence>
<accession>A0A9D6V6V3</accession>
<dbReference type="PANTHER" id="PTHR30399">
    <property type="entry name" value="UNCHARACTERIZED PROTEIN YGJP"/>
    <property type="match status" value="1"/>
</dbReference>